<feature type="transmembrane region" description="Helical" evidence="5">
    <location>
        <begin position="462"/>
        <end position="485"/>
    </location>
</feature>
<comment type="caution">
    <text evidence="7">The sequence shown here is derived from an EMBL/GenBank/DDBJ whole genome shotgun (WGS) entry which is preliminary data.</text>
</comment>
<organism evidence="7 8">
    <name type="scientific">Cryphonectria parasitica (strain ATCC 38755 / EP155)</name>
    <dbReference type="NCBI Taxonomy" id="660469"/>
    <lineage>
        <taxon>Eukaryota</taxon>
        <taxon>Fungi</taxon>
        <taxon>Dikarya</taxon>
        <taxon>Ascomycota</taxon>
        <taxon>Pezizomycotina</taxon>
        <taxon>Sordariomycetes</taxon>
        <taxon>Sordariomycetidae</taxon>
        <taxon>Diaporthales</taxon>
        <taxon>Cryphonectriaceae</taxon>
        <taxon>Cryphonectria-Endothia species complex</taxon>
        <taxon>Cryphonectria</taxon>
    </lineage>
</organism>
<feature type="transmembrane region" description="Helical" evidence="5">
    <location>
        <begin position="431"/>
        <end position="450"/>
    </location>
</feature>
<feature type="transmembrane region" description="Helical" evidence="5">
    <location>
        <begin position="393"/>
        <end position="419"/>
    </location>
</feature>
<sequence length="498" mass="54341">ETVLVPQPSENDANDPLLWPVWQKEAAFWTIFLNAIIFAIMPGPMMAPATYALASTLDVTLTNVARLGGYQLLVVAALGPVVSVLAQKYGKRPQFLFASTVGTLGTIICIVGSQQSRYNTLLAGRIIQGLGVTAWESLSLAAVGDMFYLYERGWRTAVIVCSLACMASMVSIIGGVMTQNEGYRNLFVAALPFNAAGLLATILLVPETQFIRVTSSRAVEPNSQSYGDNNKKGTAEHVSDVRATEGTQAPRKTYVQRLSLWSGVNYTQKGVLHLLAEIFIHLANPAVIWILMVSAVLVSLFVVSAYILAQVWSVPPYNLDIAQNGYFWTGPLLGGLLAVLIGPLCDWSARWLARLNRGIFEAEFRIPVNVLGALFCSLGWFLFMWVVDNPQPHGYYLGSFCYGCICFGISVPSTSAGLYILDSFPGQATEVFVLQMMLKNFLFYGFSNFINTWATEAGAGEVFRVFGIVSISLLALCIPMCKFVAPLLTSPLPILNVF</sequence>
<keyword evidence="2 5" id="KW-0812">Transmembrane</keyword>
<dbReference type="Proteomes" id="UP000803844">
    <property type="component" value="Unassembled WGS sequence"/>
</dbReference>
<dbReference type="Gene3D" id="1.20.1250.20">
    <property type="entry name" value="MFS general substrate transporter like domains"/>
    <property type="match status" value="1"/>
</dbReference>
<feature type="transmembrane region" description="Helical" evidence="5">
    <location>
        <begin position="26"/>
        <end position="47"/>
    </location>
</feature>
<evidence type="ECO:0000256" key="3">
    <source>
        <dbReference type="ARBA" id="ARBA00022989"/>
    </source>
</evidence>
<dbReference type="InterPro" id="IPR036259">
    <property type="entry name" value="MFS_trans_sf"/>
</dbReference>
<feature type="non-terminal residue" evidence="7">
    <location>
        <position position="1"/>
    </location>
</feature>
<feature type="transmembrane region" description="Helical" evidence="5">
    <location>
        <begin position="157"/>
        <end position="177"/>
    </location>
</feature>
<accession>A0A9P5CM84</accession>
<evidence type="ECO:0000256" key="5">
    <source>
        <dbReference type="SAM" id="Phobius"/>
    </source>
</evidence>
<feature type="transmembrane region" description="Helical" evidence="5">
    <location>
        <begin position="325"/>
        <end position="345"/>
    </location>
</feature>
<feature type="domain" description="Major facilitator superfamily (MFS) profile" evidence="6">
    <location>
        <begin position="27"/>
        <end position="498"/>
    </location>
</feature>
<feature type="transmembrane region" description="Helical" evidence="5">
    <location>
        <begin position="366"/>
        <end position="387"/>
    </location>
</feature>
<dbReference type="GeneID" id="63841338"/>
<dbReference type="OrthoDB" id="2585655at2759"/>
<dbReference type="PANTHER" id="PTHR23502:SF29">
    <property type="entry name" value="TRANSPORTER, PUTATIVE (AFU_ORTHOLOGUE AFUA_6G06680)-RELATED"/>
    <property type="match status" value="1"/>
</dbReference>
<keyword evidence="4 5" id="KW-0472">Membrane</keyword>
<evidence type="ECO:0000256" key="1">
    <source>
        <dbReference type="ARBA" id="ARBA00004141"/>
    </source>
</evidence>
<dbReference type="Pfam" id="PF07690">
    <property type="entry name" value="MFS_1"/>
    <property type="match status" value="1"/>
</dbReference>
<evidence type="ECO:0000313" key="8">
    <source>
        <dbReference type="Proteomes" id="UP000803844"/>
    </source>
</evidence>
<feature type="transmembrane region" description="Helical" evidence="5">
    <location>
        <begin position="183"/>
        <end position="205"/>
    </location>
</feature>
<dbReference type="SUPFAM" id="SSF103473">
    <property type="entry name" value="MFS general substrate transporter"/>
    <property type="match status" value="1"/>
</dbReference>
<evidence type="ECO:0000259" key="6">
    <source>
        <dbReference type="PROSITE" id="PS50850"/>
    </source>
</evidence>
<keyword evidence="8" id="KW-1185">Reference proteome</keyword>
<dbReference type="EMBL" id="MU032348">
    <property type="protein sequence ID" value="KAF3764104.1"/>
    <property type="molecule type" value="Genomic_DNA"/>
</dbReference>
<dbReference type="GO" id="GO:0022857">
    <property type="term" value="F:transmembrane transporter activity"/>
    <property type="evidence" value="ECO:0007669"/>
    <property type="project" value="InterPro"/>
</dbReference>
<name>A0A9P5CM84_CRYP1</name>
<feature type="transmembrane region" description="Helical" evidence="5">
    <location>
        <begin position="286"/>
        <end position="313"/>
    </location>
</feature>
<dbReference type="InterPro" id="IPR020846">
    <property type="entry name" value="MFS_dom"/>
</dbReference>
<dbReference type="PANTHER" id="PTHR23502">
    <property type="entry name" value="MAJOR FACILITATOR SUPERFAMILY"/>
    <property type="match status" value="1"/>
</dbReference>
<protein>
    <recommendedName>
        <fullName evidence="6">Major facilitator superfamily (MFS) profile domain-containing protein</fullName>
    </recommendedName>
</protein>
<dbReference type="PROSITE" id="PS50850">
    <property type="entry name" value="MFS"/>
    <property type="match status" value="1"/>
</dbReference>
<proteinExistence type="predicted"/>
<feature type="transmembrane region" description="Helical" evidence="5">
    <location>
        <begin position="95"/>
        <end position="114"/>
    </location>
</feature>
<evidence type="ECO:0000256" key="4">
    <source>
        <dbReference type="ARBA" id="ARBA00023136"/>
    </source>
</evidence>
<feature type="transmembrane region" description="Helical" evidence="5">
    <location>
        <begin position="67"/>
        <end position="86"/>
    </location>
</feature>
<evidence type="ECO:0000256" key="2">
    <source>
        <dbReference type="ARBA" id="ARBA00022692"/>
    </source>
</evidence>
<gene>
    <name evidence="7" type="ORF">M406DRAFT_42866</name>
</gene>
<comment type="subcellular location">
    <subcellularLocation>
        <location evidence="1">Membrane</location>
        <topology evidence="1">Multi-pass membrane protein</topology>
    </subcellularLocation>
</comment>
<dbReference type="GO" id="GO:0005886">
    <property type="term" value="C:plasma membrane"/>
    <property type="evidence" value="ECO:0007669"/>
    <property type="project" value="TreeGrafter"/>
</dbReference>
<dbReference type="InterPro" id="IPR011701">
    <property type="entry name" value="MFS"/>
</dbReference>
<reference evidence="7" key="1">
    <citation type="journal article" date="2020" name="Phytopathology">
        <title>Genome sequence of the chestnut blight fungus Cryphonectria parasitica EP155: A fundamental resource for an archetypical invasive plant pathogen.</title>
        <authorList>
            <person name="Crouch J.A."/>
            <person name="Dawe A."/>
            <person name="Aerts A."/>
            <person name="Barry K."/>
            <person name="Churchill A.C.L."/>
            <person name="Grimwood J."/>
            <person name="Hillman B."/>
            <person name="Milgroom M.G."/>
            <person name="Pangilinan J."/>
            <person name="Smith M."/>
            <person name="Salamov A."/>
            <person name="Schmutz J."/>
            <person name="Yadav J."/>
            <person name="Grigoriev I.V."/>
            <person name="Nuss D."/>
        </authorList>
    </citation>
    <scope>NUCLEOTIDE SEQUENCE</scope>
    <source>
        <strain evidence="7">EP155</strain>
    </source>
</reference>
<keyword evidence="3 5" id="KW-1133">Transmembrane helix</keyword>
<evidence type="ECO:0000313" key="7">
    <source>
        <dbReference type="EMBL" id="KAF3764104.1"/>
    </source>
</evidence>
<dbReference type="RefSeq" id="XP_040775065.1">
    <property type="nucleotide sequence ID" value="XM_040924209.1"/>
</dbReference>
<dbReference type="AlphaFoldDB" id="A0A9P5CM84"/>